<dbReference type="Proteomes" id="UP001212997">
    <property type="component" value="Unassembled WGS sequence"/>
</dbReference>
<dbReference type="AlphaFoldDB" id="A0AAD5UXI0"/>
<feature type="domain" description="Thioesterase" evidence="2">
    <location>
        <begin position="172"/>
        <end position="246"/>
    </location>
</feature>
<accession>A0AAD5UXI0</accession>
<feature type="region of interest" description="Disordered" evidence="1">
    <location>
        <begin position="1"/>
        <end position="32"/>
    </location>
</feature>
<dbReference type="PANTHER" id="PTHR47260:SF1">
    <property type="entry name" value="UPF0644 PROTEIN PB2B4.06"/>
    <property type="match status" value="1"/>
</dbReference>
<dbReference type="CDD" id="cd03443">
    <property type="entry name" value="PaaI_thioesterase"/>
    <property type="match status" value="1"/>
</dbReference>
<name>A0AAD5UXI0_9APHY</name>
<feature type="compositionally biased region" description="Low complexity" evidence="1">
    <location>
        <begin position="15"/>
        <end position="32"/>
    </location>
</feature>
<proteinExistence type="predicted"/>
<protein>
    <recommendedName>
        <fullName evidence="2">Thioesterase domain-containing protein</fullName>
    </recommendedName>
</protein>
<evidence type="ECO:0000259" key="2">
    <source>
        <dbReference type="Pfam" id="PF03061"/>
    </source>
</evidence>
<evidence type="ECO:0000313" key="4">
    <source>
        <dbReference type="Proteomes" id="UP001212997"/>
    </source>
</evidence>
<dbReference type="Gene3D" id="3.10.129.10">
    <property type="entry name" value="Hotdog Thioesterase"/>
    <property type="match status" value="1"/>
</dbReference>
<dbReference type="EMBL" id="JANAWD010000487">
    <property type="protein sequence ID" value="KAJ3478753.1"/>
    <property type="molecule type" value="Genomic_DNA"/>
</dbReference>
<dbReference type="PANTHER" id="PTHR47260">
    <property type="entry name" value="UPF0644 PROTEIN PB2B4.06"/>
    <property type="match status" value="1"/>
</dbReference>
<organism evidence="3 4">
    <name type="scientific">Meripilus lineatus</name>
    <dbReference type="NCBI Taxonomy" id="2056292"/>
    <lineage>
        <taxon>Eukaryota</taxon>
        <taxon>Fungi</taxon>
        <taxon>Dikarya</taxon>
        <taxon>Basidiomycota</taxon>
        <taxon>Agaricomycotina</taxon>
        <taxon>Agaricomycetes</taxon>
        <taxon>Polyporales</taxon>
        <taxon>Meripilaceae</taxon>
        <taxon>Meripilus</taxon>
    </lineage>
</organism>
<evidence type="ECO:0000256" key="1">
    <source>
        <dbReference type="SAM" id="MobiDB-lite"/>
    </source>
</evidence>
<dbReference type="Pfam" id="PF03061">
    <property type="entry name" value="4HBT"/>
    <property type="match status" value="1"/>
</dbReference>
<gene>
    <name evidence="3" type="ORF">NLI96_g9540</name>
</gene>
<dbReference type="SUPFAM" id="SSF54637">
    <property type="entry name" value="Thioesterase/thiol ester dehydrase-isomerase"/>
    <property type="match status" value="1"/>
</dbReference>
<evidence type="ECO:0000313" key="3">
    <source>
        <dbReference type="EMBL" id="KAJ3478753.1"/>
    </source>
</evidence>
<dbReference type="InterPro" id="IPR052061">
    <property type="entry name" value="PTE-AB_protein"/>
</dbReference>
<keyword evidence="4" id="KW-1185">Reference proteome</keyword>
<dbReference type="InterPro" id="IPR006683">
    <property type="entry name" value="Thioestr_dom"/>
</dbReference>
<sequence>MFSALARRHAARTPRLAARLSTSSGSTSSASSSGQVFRYLRMASLASGIAATSYTVGSLYPPALATFISPRSAPPPPDPNEPSSIAYVEALEESLHNLPLLKNHRTSEDAHEWYETRPYISIPEERRANNLTAGALRGPGKLALPPLVRAKKDESENWLFLHVGRGLCGHDGIVHGGLLATLLDESLARVAILNLPDKIGVTANLTLNYRAPTHADQFIVIKTKLVESKGRKTKVTGTVEDLEGNVLVEASALFVQPRYSKLLNTKQIKEVMGVPPEGAAVAPIAIPPAISVKA</sequence>
<feature type="compositionally biased region" description="Basic residues" evidence="1">
    <location>
        <begin position="1"/>
        <end position="12"/>
    </location>
</feature>
<dbReference type="InterPro" id="IPR029069">
    <property type="entry name" value="HotDog_dom_sf"/>
</dbReference>
<comment type="caution">
    <text evidence="3">The sequence shown here is derived from an EMBL/GenBank/DDBJ whole genome shotgun (WGS) entry which is preliminary data.</text>
</comment>
<reference evidence="3" key="1">
    <citation type="submission" date="2022-07" db="EMBL/GenBank/DDBJ databases">
        <title>Genome Sequence of Physisporinus lineatus.</title>
        <authorList>
            <person name="Buettner E."/>
        </authorList>
    </citation>
    <scope>NUCLEOTIDE SEQUENCE</scope>
    <source>
        <strain evidence="3">VT162</strain>
    </source>
</reference>